<dbReference type="InterPro" id="IPR002881">
    <property type="entry name" value="DUF58"/>
</dbReference>
<dbReference type="PANTHER" id="PTHR34351:SF1">
    <property type="entry name" value="SLR1927 PROTEIN"/>
    <property type="match status" value="1"/>
</dbReference>
<dbReference type="RefSeq" id="WP_130181484.1">
    <property type="nucleotide sequence ID" value="NZ_CP035945.1"/>
</dbReference>
<reference evidence="3 4" key="1">
    <citation type="submission" date="2019-01" db="EMBL/GenBank/DDBJ databases">
        <title>PMF-metabolizing Aryl O-demethylase.</title>
        <authorList>
            <person name="Kim M."/>
        </authorList>
    </citation>
    <scope>NUCLEOTIDE SEQUENCE [LARGE SCALE GENOMIC DNA]</scope>
    <source>
        <strain evidence="3 4">PMF1</strain>
    </source>
</reference>
<name>A0A4P6M322_9FIRM</name>
<dbReference type="Proteomes" id="UP000289794">
    <property type="component" value="Chromosome"/>
</dbReference>
<dbReference type="AlphaFoldDB" id="A0A4P6M322"/>
<dbReference type="KEGG" id="bpro:PMF13cell1_03426"/>
<feature type="domain" description="DUF58" evidence="2">
    <location>
        <begin position="194"/>
        <end position="242"/>
    </location>
</feature>
<evidence type="ECO:0000313" key="3">
    <source>
        <dbReference type="EMBL" id="QBE97863.1"/>
    </source>
</evidence>
<protein>
    <recommendedName>
        <fullName evidence="2">DUF58 domain-containing protein</fullName>
    </recommendedName>
</protein>
<sequence>MRKLLVTLVLILFFYLAGLYRSSSVMIFLSASLVFMAILGILSKYLVRRLEIGLEPERNTVSKESTMTVTLAAVNHSRIPVMKFEVRLKIWNQGTSNAETKKIQGYVPGKGTARIGVEVSPKHCGILEISGKKAKVWDPLCLFCGQKKTAASFRAVVLPKGYEMQFSMESLLFGMESENGNSRPGAQPPEIYQVQAYRPGDGLRDIHWKLTARSGELLSKQYCAEVQAPVFVFWDIREDKPLSTEQMDAFWELCYGVSAGLLKEKVSHSVGYWDRQTGLIQVYSIACHEDIMNNLCEMIRRDALFEEKGYPDELYLKEMYQRQEEGEMVLSMDTSLRLHLYNKLLFQFSEEDYVEEIKKERFLLS</sequence>
<evidence type="ECO:0000313" key="4">
    <source>
        <dbReference type="Proteomes" id="UP000289794"/>
    </source>
</evidence>
<dbReference type="PANTHER" id="PTHR34351">
    <property type="entry name" value="SLR1927 PROTEIN-RELATED"/>
    <property type="match status" value="1"/>
</dbReference>
<keyword evidence="1" id="KW-0472">Membrane</keyword>
<organism evidence="3 4">
    <name type="scientific">Blautia producta</name>
    <dbReference type="NCBI Taxonomy" id="33035"/>
    <lineage>
        <taxon>Bacteria</taxon>
        <taxon>Bacillati</taxon>
        <taxon>Bacillota</taxon>
        <taxon>Clostridia</taxon>
        <taxon>Lachnospirales</taxon>
        <taxon>Lachnospiraceae</taxon>
        <taxon>Blautia</taxon>
    </lineage>
</organism>
<dbReference type="Pfam" id="PF01882">
    <property type="entry name" value="DUF58"/>
    <property type="match status" value="1"/>
</dbReference>
<accession>A0A4P6M322</accession>
<gene>
    <name evidence="3" type="ORF">PMF13cell1_03426</name>
</gene>
<dbReference type="EMBL" id="CP035945">
    <property type="protein sequence ID" value="QBE97863.1"/>
    <property type="molecule type" value="Genomic_DNA"/>
</dbReference>
<feature type="transmembrane region" description="Helical" evidence="1">
    <location>
        <begin position="28"/>
        <end position="47"/>
    </location>
</feature>
<evidence type="ECO:0000256" key="1">
    <source>
        <dbReference type="SAM" id="Phobius"/>
    </source>
</evidence>
<keyword evidence="1" id="KW-1133">Transmembrane helix</keyword>
<evidence type="ECO:0000259" key="2">
    <source>
        <dbReference type="Pfam" id="PF01882"/>
    </source>
</evidence>
<keyword evidence="1" id="KW-0812">Transmembrane</keyword>
<proteinExistence type="predicted"/>